<dbReference type="InterPro" id="IPR000182">
    <property type="entry name" value="GNAT_dom"/>
</dbReference>
<evidence type="ECO:0000313" key="3">
    <source>
        <dbReference type="Proteomes" id="UP000316095"/>
    </source>
</evidence>
<gene>
    <name evidence="2" type="ORF">Pan54_20040</name>
</gene>
<organism evidence="2 3">
    <name type="scientific">Rubinisphaera italica</name>
    <dbReference type="NCBI Taxonomy" id="2527969"/>
    <lineage>
        <taxon>Bacteria</taxon>
        <taxon>Pseudomonadati</taxon>
        <taxon>Planctomycetota</taxon>
        <taxon>Planctomycetia</taxon>
        <taxon>Planctomycetales</taxon>
        <taxon>Planctomycetaceae</taxon>
        <taxon>Rubinisphaera</taxon>
    </lineage>
</organism>
<evidence type="ECO:0000259" key="1">
    <source>
        <dbReference type="PROSITE" id="PS51186"/>
    </source>
</evidence>
<dbReference type="Gene3D" id="3.40.630.30">
    <property type="match status" value="1"/>
</dbReference>
<dbReference type="Pfam" id="PF18014">
    <property type="entry name" value="Acetyltransf_18"/>
    <property type="match status" value="1"/>
</dbReference>
<dbReference type="Pfam" id="PF00583">
    <property type="entry name" value="Acetyltransf_1"/>
    <property type="match status" value="1"/>
</dbReference>
<sequence>MAETRALKFEELQLLVDWAGNEGWNPGLNDVESFWNLDPEGFLALCENDKFIGGGAIIRHSDSYGFMGLFIVDEPFRGRKLGTKLWLARRDQLLSRLKPGGTIGLDGVDAMVTFYEKGGFQQYTRHRRFQLTEPSPECKTSETICDLKTVNFETVLEFDRRCFPASRPQALSNWIHQPGAISLAVVENKTLKGFGVMRPCQVGWKIGPLFADSLHTADQLFQAFQIQQTGQPIFLDIPDNNPQAIELCRKYQMEEVFGCERMYLGSPPKLDNESIFGITNLETG</sequence>
<dbReference type="SUPFAM" id="SSF55729">
    <property type="entry name" value="Acyl-CoA N-acyltransferases (Nat)"/>
    <property type="match status" value="1"/>
</dbReference>
<name>A0A5C5XEQ3_9PLAN</name>
<dbReference type="RefSeq" id="WP_146503283.1">
    <property type="nucleotide sequence ID" value="NZ_SJPG01000001.1"/>
</dbReference>
<dbReference type="PROSITE" id="PS51186">
    <property type="entry name" value="GNAT"/>
    <property type="match status" value="1"/>
</dbReference>
<dbReference type="InterPro" id="IPR041496">
    <property type="entry name" value="YitH/HolE_GNAT"/>
</dbReference>
<dbReference type="PANTHER" id="PTHR47237:SF1">
    <property type="entry name" value="SLL0310 PROTEIN"/>
    <property type="match status" value="1"/>
</dbReference>
<dbReference type="EMBL" id="SJPG01000001">
    <property type="protein sequence ID" value="TWT61268.1"/>
    <property type="molecule type" value="Genomic_DNA"/>
</dbReference>
<dbReference type="InterPro" id="IPR052729">
    <property type="entry name" value="Acyl/Acetyltrans_Enzymes"/>
</dbReference>
<dbReference type="GO" id="GO:0016747">
    <property type="term" value="F:acyltransferase activity, transferring groups other than amino-acyl groups"/>
    <property type="evidence" value="ECO:0007669"/>
    <property type="project" value="InterPro"/>
</dbReference>
<dbReference type="Proteomes" id="UP000316095">
    <property type="component" value="Unassembled WGS sequence"/>
</dbReference>
<proteinExistence type="predicted"/>
<dbReference type="AlphaFoldDB" id="A0A5C5XEQ3"/>
<comment type="caution">
    <text evidence="2">The sequence shown here is derived from an EMBL/GenBank/DDBJ whole genome shotgun (WGS) entry which is preliminary data.</text>
</comment>
<dbReference type="InterPro" id="IPR016181">
    <property type="entry name" value="Acyl_CoA_acyltransferase"/>
</dbReference>
<protein>
    <recommendedName>
        <fullName evidence="1">N-acetyltransferase domain-containing protein</fullName>
    </recommendedName>
</protein>
<feature type="domain" description="N-acetyltransferase" evidence="1">
    <location>
        <begin position="2"/>
        <end position="151"/>
    </location>
</feature>
<reference evidence="2 3" key="1">
    <citation type="submission" date="2019-02" db="EMBL/GenBank/DDBJ databases">
        <title>Deep-cultivation of Planctomycetes and their phenomic and genomic characterization uncovers novel biology.</title>
        <authorList>
            <person name="Wiegand S."/>
            <person name="Jogler M."/>
            <person name="Boedeker C."/>
            <person name="Pinto D."/>
            <person name="Vollmers J."/>
            <person name="Rivas-Marin E."/>
            <person name="Kohn T."/>
            <person name="Peeters S.H."/>
            <person name="Heuer A."/>
            <person name="Rast P."/>
            <person name="Oberbeckmann S."/>
            <person name="Bunk B."/>
            <person name="Jeske O."/>
            <person name="Meyerdierks A."/>
            <person name="Storesund J.E."/>
            <person name="Kallscheuer N."/>
            <person name="Luecker S."/>
            <person name="Lage O.M."/>
            <person name="Pohl T."/>
            <person name="Merkel B.J."/>
            <person name="Hornburger P."/>
            <person name="Mueller R.-W."/>
            <person name="Bruemmer F."/>
            <person name="Labrenz M."/>
            <person name="Spormann A.M."/>
            <person name="Op Den Camp H."/>
            <person name="Overmann J."/>
            <person name="Amann R."/>
            <person name="Jetten M.S.M."/>
            <person name="Mascher T."/>
            <person name="Medema M.H."/>
            <person name="Devos D.P."/>
            <person name="Kaster A.-K."/>
            <person name="Ovreas L."/>
            <person name="Rohde M."/>
            <person name="Galperin M.Y."/>
            <person name="Jogler C."/>
        </authorList>
    </citation>
    <scope>NUCLEOTIDE SEQUENCE [LARGE SCALE GENOMIC DNA]</scope>
    <source>
        <strain evidence="2 3">Pan54</strain>
    </source>
</reference>
<keyword evidence="3" id="KW-1185">Reference proteome</keyword>
<evidence type="ECO:0000313" key="2">
    <source>
        <dbReference type="EMBL" id="TWT61268.1"/>
    </source>
</evidence>
<dbReference type="OrthoDB" id="20916at2"/>
<dbReference type="Gene3D" id="3.40.630.90">
    <property type="match status" value="1"/>
</dbReference>
<dbReference type="CDD" id="cd04301">
    <property type="entry name" value="NAT_SF"/>
    <property type="match status" value="1"/>
</dbReference>
<accession>A0A5C5XEQ3</accession>
<dbReference type="PANTHER" id="PTHR47237">
    <property type="entry name" value="SLL0310 PROTEIN"/>
    <property type="match status" value="1"/>
</dbReference>